<evidence type="ECO:0000313" key="2">
    <source>
        <dbReference type="EMBL" id="ROZ61497.1"/>
    </source>
</evidence>
<reference evidence="2 3" key="1">
    <citation type="submission" date="2018-10" db="EMBL/GenBank/DDBJ databases">
        <title>Kocuria sp. M5W7-7, whole genome shotgun sequence.</title>
        <authorList>
            <person name="Tuo L."/>
        </authorList>
    </citation>
    <scope>NUCLEOTIDE SEQUENCE [LARGE SCALE GENOMIC DNA]</scope>
    <source>
        <strain evidence="2 3">M5W7-7</strain>
    </source>
</reference>
<sequence length="73" mass="8501">MMNDPRAVDTLLEGQPELLTTDEICTLMRVSQGTVLRWIKDQKLPVISVGPRLRRVQLSHFREWLLQADEIKD</sequence>
<dbReference type="GO" id="GO:0003677">
    <property type="term" value="F:DNA binding"/>
    <property type="evidence" value="ECO:0007669"/>
    <property type="project" value="UniProtKB-KW"/>
</dbReference>
<evidence type="ECO:0000259" key="1">
    <source>
        <dbReference type="Pfam" id="PF12728"/>
    </source>
</evidence>
<dbReference type="EMBL" id="RKMF01000025">
    <property type="protein sequence ID" value="ROZ61497.1"/>
    <property type="molecule type" value="Genomic_DNA"/>
</dbReference>
<dbReference type="InterPro" id="IPR041657">
    <property type="entry name" value="HTH_17"/>
</dbReference>
<organism evidence="2 3">
    <name type="scientific">Kocuria soli</name>
    <dbReference type="NCBI Taxonomy" id="2485125"/>
    <lineage>
        <taxon>Bacteria</taxon>
        <taxon>Bacillati</taxon>
        <taxon>Actinomycetota</taxon>
        <taxon>Actinomycetes</taxon>
        <taxon>Micrococcales</taxon>
        <taxon>Micrococcaceae</taxon>
        <taxon>Kocuria</taxon>
    </lineage>
</organism>
<dbReference type="NCBIfam" id="TIGR01764">
    <property type="entry name" value="excise"/>
    <property type="match status" value="1"/>
</dbReference>
<keyword evidence="2" id="KW-0238">DNA-binding</keyword>
<evidence type="ECO:0000313" key="3">
    <source>
        <dbReference type="Proteomes" id="UP000270616"/>
    </source>
</evidence>
<dbReference type="OrthoDB" id="4966489at2"/>
<gene>
    <name evidence="2" type="ORF">EDL96_13240</name>
</gene>
<keyword evidence="3" id="KW-1185">Reference proteome</keyword>
<dbReference type="InterPro" id="IPR009061">
    <property type="entry name" value="DNA-bd_dom_put_sf"/>
</dbReference>
<dbReference type="AlphaFoldDB" id="A0A3N3ZNK3"/>
<feature type="domain" description="Helix-turn-helix" evidence="1">
    <location>
        <begin position="18"/>
        <end position="67"/>
    </location>
</feature>
<protein>
    <submittedName>
        <fullName evidence="2">DNA-binding protein</fullName>
    </submittedName>
</protein>
<comment type="caution">
    <text evidence="2">The sequence shown here is derived from an EMBL/GenBank/DDBJ whole genome shotgun (WGS) entry which is preliminary data.</text>
</comment>
<dbReference type="InterPro" id="IPR010093">
    <property type="entry name" value="SinI_DNA-bd"/>
</dbReference>
<accession>A0A3N3ZNK3</accession>
<dbReference type="Proteomes" id="UP000270616">
    <property type="component" value="Unassembled WGS sequence"/>
</dbReference>
<proteinExistence type="predicted"/>
<name>A0A3N3ZNK3_9MICC</name>
<dbReference type="Pfam" id="PF12728">
    <property type="entry name" value="HTH_17"/>
    <property type="match status" value="1"/>
</dbReference>
<dbReference type="SUPFAM" id="SSF46955">
    <property type="entry name" value="Putative DNA-binding domain"/>
    <property type="match status" value="1"/>
</dbReference>